<dbReference type="EMBL" id="PFBJ01000008">
    <property type="protein sequence ID" value="PIT91162.1"/>
    <property type="molecule type" value="Genomic_DNA"/>
</dbReference>
<dbReference type="Pfam" id="PF13620">
    <property type="entry name" value="CarboxypepD_reg"/>
    <property type="match status" value="1"/>
</dbReference>
<dbReference type="Proteomes" id="UP000228809">
    <property type="component" value="Unassembled WGS sequence"/>
</dbReference>
<reference evidence="3" key="1">
    <citation type="submission" date="2017-09" db="EMBL/GenBank/DDBJ databases">
        <title>Depth-based differentiation of microbial function through sediment-hosted aquifers and enrichment of novel symbionts in the deep terrestrial subsurface.</title>
        <authorList>
            <person name="Probst A.J."/>
            <person name="Ladd B."/>
            <person name="Jarett J.K."/>
            <person name="Geller-Mcgrath D.E."/>
            <person name="Sieber C.M.K."/>
            <person name="Emerson J.B."/>
            <person name="Anantharaman K."/>
            <person name="Thomas B.C."/>
            <person name="Malmstrom R."/>
            <person name="Stieglmeier M."/>
            <person name="Klingl A."/>
            <person name="Woyke T."/>
            <person name="Ryan C.M."/>
            <person name="Banfield J.F."/>
        </authorList>
    </citation>
    <scope>NUCLEOTIDE SEQUENCE [LARGE SCALE GENOMIC DNA]</scope>
</reference>
<accession>A0A2M6WEE9</accession>
<keyword evidence="1" id="KW-0472">Membrane</keyword>
<sequence>MTLHTSAQKVRGASLIDVLVGISLMLIVFLGIFGAFQLAIELVTSNKAKTGALALANERLEYIRALSYGDVGTVGGIPSGALVQEEEILLNQTTYTRRTFVQYVDAPEDGEGTADENGITADYKKAKVEVLWESRGSLRLVSLVTTIVPAGIETLDGGGTLALTVFDALGVPIPSAEVTIVNNETDPVIDVSTFTNTDGKVFFPGSPEAASYEIFVTKNGMSTAKTYSATPENPNPSPGHLTVLEGQTTSASFAIDTFGTITVRTWEPIGEGVWQDTFDTSSKISQSYTVVVADGALTLLDSGSGYPSEGSVYSLDISPLYLAGWGEARFADETPQSTDILYRLYYIDSESGVTAVPDGALPGNASGFTTSPIDLSHLSVEEYPSLELVGFLTSSDASSTPEILDWEITYSVGPTPLPNIDFSLTGSKTIGADGSGSPIYKTATAHATGPTGSETVESVEWDSYTVDIDGIATGYDIAESCTPQPLSLEPGENASIDLYLQADSDHSLLVDVTDSEGALLPQATVELSRNLFSESETTSACGQVFFSDLSEGTVASGNPYTLTVTLTGYQQEVISSVDISGASRISVSLSQ</sequence>
<dbReference type="SUPFAM" id="SSF49464">
    <property type="entry name" value="Carboxypeptidase regulatory domain-like"/>
    <property type="match status" value="1"/>
</dbReference>
<protein>
    <submittedName>
        <fullName evidence="2">Uncharacterized protein</fullName>
    </submittedName>
</protein>
<comment type="caution">
    <text evidence="2">The sequence shown here is derived from an EMBL/GenBank/DDBJ whole genome shotgun (WGS) entry which is preliminary data.</text>
</comment>
<name>A0A2M6WEE9_9BACT</name>
<keyword evidence="1" id="KW-0812">Transmembrane</keyword>
<feature type="transmembrane region" description="Helical" evidence="1">
    <location>
        <begin position="12"/>
        <end position="36"/>
    </location>
</feature>
<gene>
    <name evidence="2" type="ORF">COU17_01825</name>
</gene>
<keyword evidence="1" id="KW-1133">Transmembrane helix</keyword>
<evidence type="ECO:0000313" key="2">
    <source>
        <dbReference type="EMBL" id="PIT91162.1"/>
    </source>
</evidence>
<dbReference type="InterPro" id="IPR008969">
    <property type="entry name" value="CarboxyPept-like_regulatory"/>
</dbReference>
<evidence type="ECO:0000313" key="3">
    <source>
        <dbReference type="Proteomes" id="UP000228809"/>
    </source>
</evidence>
<evidence type="ECO:0000256" key="1">
    <source>
        <dbReference type="SAM" id="Phobius"/>
    </source>
</evidence>
<organism evidence="2 3">
    <name type="scientific">Candidatus Kaiserbacteria bacterium CG10_big_fil_rev_8_21_14_0_10_49_17</name>
    <dbReference type="NCBI Taxonomy" id="1974609"/>
    <lineage>
        <taxon>Bacteria</taxon>
        <taxon>Candidatus Kaiseribacteriota</taxon>
    </lineage>
</organism>
<dbReference type="Gene3D" id="2.60.40.1120">
    <property type="entry name" value="Carboxypeptidase-like, regulatory domain"/>
    <property type="match status" value="1"/>
</dbReference>
<dbReference type="AlphaFoldDB" id="A0A2M6WEE9"/>
<proteinExistence type="predicted"/>